<dbReference type="Proteomes" id="UP000571817">
    <property type="component" value="Unassembled WGS sequence"/>
</dbReference>
<evidence type="ECO:0000256" key="2">
    <source>
        <dbReference type="ARBA" id="ARBA00022679"/>
    </source>
</evidence>
<dbReference type="InterPro" id="IPR011004">
    <property type="entry name" value="Trimer_LpxA-like_sf"/>
</dbReference>
<accession>A0A853DLZ8</accession>
<evidence type="ECO:0000313" key="5">
    <source>
        <dbReference type="Proteomes" id="UP000571817"/>
    </source>
</evidence>
<dbReference type="GO" id="GO:0005829">
    <property type="term" value="C:cytosol"/>
    <property type="evidence" value="ECO:0007669"/>
    <property type="project" value="TreeGrafter"/>
</dbReference>
<dbReference type="Pfam" id="PF14602">
    <property type="entry name" value="Hexapep_2"/>
    <property type="match status" value="1"/>
</dbReference>
<dbReference type="SUPFAM" id="SSF51161">
    <property type="entry name" value="Trimeric LpxA-like enzymes"/>
    <property type="match status" value="1"/>
</dbReference>
<dbReference type="Gene3D" id="2.160.10.10">
    <property type="entry name" value="Hexapeptide repeat proteins"/>
    <property type="match status" value="1"/>
</dbReference>
<dbReference type="GO" id="GO:0008374">
    <property type="term" value="F:O-acyltransferase activity"/>
    <property type="evidence" value="ECO:0007669"/>
    <property type="project" value="TreeGrafter"/>
</dbReference>
<reference evidence="4 5" key="1">
    <citation type="submission" date="2020-07" db="EMBL/GenBank/DDBJ databases">
        <title>Sequencing the genomes of 1000 actinobacteria strains.</title>
        <authorList>
            <person name="Klenk H.-P."/>
        </authorList>
    </citation>
    <scope>NUCLEOTIDE SEQUENCE [LARGE SCALE GENOMIC DNA]</scope>
    <source>
        <strain evidence="4 5">DSM 29531</strain>
    </source>
</reference>
<dbReference type="RefSeq" id="WP_179481588.1">
    <property type="nucleotide sequence ID" value="NZ_JACCFW010000001.1"/>
</dbReference>
<evidence type="ECO:0000313" key="4">
    <source>
        <dbReference type="EMBL" id="NYJ75155.1"/>
    </source>
</evidence>
<gene>
    <name evidence="4" type="ORF">HNR15_002118</name>
</gene>
<organism evidence="4 5">
    <name type="scientific">Allobranchiibius huperziae</name>
    <dbReference type="NCBI Taxonomy" id="1874116"/>
    <lineage>
        <taxon>Bacteria</taxon>
        <taxon>Bacillati</taxon>
        <taxon>Actinomycetota</taxon>
        <taxon>Actinomycetes</taxon>
        <taxon>Micrococcales</taxon>
        <taxon>Dermacoccaceae</taxon>
        <taxon>Allobranchiibius</taxon>
    </lineage>
</organism>
<keyword evidence="2 4" id="KW-0808">Transferase</keyword>
<comment type="similarity">
    <text evidence="1">Belongs to the transferase hexapeptide repeat family.</text>
</comment>
<dbReference type="InterPro" id="IPR001451">
    <property type="entry name" value="Hexapep"/>
</dbReference>
<comment type="caution">
    <text evidence="4">The sequence shown here is derived from an EMBL/GenBank/DDBJ whole genome shotgun (WGS) entry which is preliminary data.</text>
</comment>
<keyword evidence="3" id="KW-0677">Repeat</keyword>
<dbReference type="InterPro" id="IPR051159">
    <property type="entry name" value="Hexapeptide_acetyltransf"/>
</dbReference>
<protein>
    <submittedName>
        <fullName evidence="4">Acetyltransferase-like isoleucine patch superfamily enzyme</fullName>
    </submittedName>
</protein>
<proteinExistence type="inferred from homology"/>
<dbReference type="AlphaFoldDB" id="A0A853DLZ8"/>
<dbReference type="InterPro" id="IPR018357">
    <property type="entry name" value="Hexapep_transf_CS"/>
</dbReference>
<dbReference type="EMBL" id="JACCFW010000001">
    <property type="protein sequence ID" value="NYJ75155.1"/>
    <property type="molecule type" value="Genomic_DNA"/>
</dbReference>
<dbReference type="PANTHER" id="PTHR23416:SF23">
    <property type="entry name" value="ACETYLTRANSFERASE C18B11.09C-RELATED"/>
    <property type="match status" value="1"/>
</dbReference>
<dbReference type="PROSITE" id="PS00101">
    <property type="entry name" value="HEXAPEP_TRANSFERASES"/>
    <property type="match status" value="1"/>
</dbReference>
<evidence type="ECO:0000256" key="3">
    <source>
        <dbReference type="ARBA" id="ARBA00022737"/>
    </source>
</evidence>
<sequence length="181" mass="18651">MSLARRLTEARPSVRWHLGRAVTTSLYRRSFAAIGAGSVVVAPRILRGVDRISLGARVAVYPGAWLQTEDGGSLRIGDGTYLGHDVHLHAADPLEIGAECVLADGVFVATTDHGRDGRHEIVHSGPVRIGDRVFIGQRAIVLGGISIGDGATVAAGAVVTRDVPAGAVVAGVPARALAGGE</sequence>
<evidence type="ECO:0000256" key="1">
    <source>
        <dbReference type="ARBA" id="ARBA00007274"/>
    </source>
</evidence>
<dbReference type="PANTHER" id="PTHR23416">
    <property type="entry name" value="SIALIC ACID SYNTHASE-RELATED"/>
    <property type="match status" value="1"/>
</dbReference>
<keyword evidence="5" id="KW-1185">Reference proteome</keyword>
<dbReference type="CDD" id="cd04647">
    <property type="entry name" value="LbH_MAT_like"/>
    <property type="match status" value="1"/>
</dbReference>
<name>A0A853DLZ8_9MICO</name>